<dbReference type="Proteomes" id="UP000265520">
    <property type="component" value="Unassembled WGS sequence"/>
</dbReference>
<feature type="non-terminal residue" evidence="1">
    <location>
        <position position="43"/>
    </location>
</feature>
<dbReference type="AlphaFoldDB" id="A0A392N4K0"/>
<evidence type="ECO:0000313" key="1">
    <source>
        <dbReference type="EMBL" id="MCH94651.1"/>
    </source>
</evidence>
<protein>
    <submittedName>
        <fullName evidence="1">Uncharacterized protein</fullName>
    </submittedName>
</protein>
<evidence type="ECO:0000313" key="2">
    <source>
        <dbReference type="Proteomes" id="UP000265520"/>
    </source>
</evidence>
<dbReference type="EMBL" id="LXQA010027844">
    <property type="protein sequence ID" value="MCH94651.1"/>
    <property type="molecule type" value="Genomic_DNA"/>
</dbReference>
<keyword evidence="2" id="KW-1185">Reference proteome</keyword>
<accession>A0A392N4K0</accession>
<reference evidence="1 2" key="1">
    <citation type="journal article" date="2018" name="Front. Plant Sci.">
        <title>Red Clover (Trifolium pratense) and Zigzag Clover (T. medium) - A Picture of Genomic Similarities and Differences.</title>
        <authorList>
            <person name="Dluhosova J."/>
            <person name="Istvanek J."/>
            <person name="Nedelnik J."/>
            <person name="Repkova J."/>
        </authorList>
    </citation>
    <scope>NUCLEOTIDE SEQUENCE [LARGE SCALE GENOMIC DNA]</scope>
    <source>
        <strain evidence="2">cv. 10/8</strain>
        <tissue evidence="1">Leaf</tissue>
    </source>
</reference>
<comment type="caution">
    <text evidence="1">The sequence shown here is derived from an EMBL/GenBank/DDBJ whole genome shotgun (WGS) entry which is preliminary data.</text>
</comment>
<name>A0A392N4K0_9FABA</name>
<organism evidence="1 2">
    <name type="scientific">Trifolium medium</name>
    <dbReference type="NCBI Taxonomy" id="97028"/>
    <lineage>
        <taxon>Eukaryota</taxon>
        <taxon>Viridiplantae</taxon>
        <taxon>Streptophyta</taxon>
        <taxon>Embryophyta</taxon>
        <taxon>Tracheophyta</taxon>
        <taxon>Spermatophyta</taxon>
        <taxon>Magnoliopsida</taxon>
        <taxon>eudicotyledons</taxon>
        <taxon>Gunneridae</taxon>
        <taxon>Pentapetalae</taxon>
        <taxon>rosids</taxon>
        <taxon>fabids</taxon>
        <taxon>Fabales</taxon>
        <taxon>Fabaceae</taxon>
        <taxon>Papilionoideae</taxon>
        <taxon>50 kb inversion clade</taxon>
        <taxon>NPAAA clade</taxon>
        <taxon>Hologalegina</taxon>
        <taxon>IRL clade</taxon>
        <taxon>Trifolieae</taxon>
        <taxon>Trifolium</taxon>
    </lineage>
</organism>
<sequence>MERSKERISYNSTHCVTTLHEVRLLEDVFDRVVGLNHHHMSLK</sequence>
<proteinExistence type="predicted"/>